<accession>I4YXG9</accession>
<dbReference type="Proteomes" id="UP000003947">
    <property type="component" value="Unassembled WGS sequence"/>
</dbReference>
<evidence type="ECO:0000313" key="2">
    <source>
        <dbReference type="Proteomes" id="UP000003947"/>
    </source>
</evidence>
<reference evidence="1 2" key="1">
    <citation type="submission" date="2012-02" db="EMBL/GenBank/DDBJ databases">
        <title>Improved High-Quality Draft sequence of Microvirga sp. WSM3557.</title>
        <authorList>
            <consortium name="US DOE Joint Genome Institute"/>
            <person name="Lucas S."/>
            <person name="Han J."/>
            <person name="Lapidus A."/>
            <person name="Cheng J.-F."/>
            <person name="Goodwin L."/>
            <person name="Pitluck S."/>
            <person name="Peters L."/>
            <person name="Zhang X."/>
            <person name="Detter J.C."/>
            <person name="Han C."/>
            <person name="Tapia R."/>
            <person name="Land M."/>
            <person name="Hauser L."/>
            <person name="Kyrpides N."/>
            <person name="Ivanova N."/>
            <person name="Pagani I."/>
            <person name="Brau L."/>
            <person name="Yates R."/>
            <person name="O'Hara G."/>
            <person name="Rui T."/>
            <person name="Howieson J."/>
            <person name="Reeve W."/>
            <person name="Woyke T."/>
        </authorList>
    </citation>
    <scope>NUCLEOTIDE SEQUENCE [LARGE SCALE GENOMIC DNA]</scope>
    <source>
        <strain evidence="1 2">WSM3557</strain>
    </source>
</reference>
<keyword evidence="2" id="KW-1185">Reference proteome</keyword>
<dbReference type="PATRIC" id="fig|864069.3.peg.2505"/>
<organism evidence="1 2">
    <name type="scientific">Microvirga lotononidis</name>
    <dbReference type="NCBI Taxonomy" id="864069"/>
    <lineage>
        <taxon>Bacteria</taxon>
        <taxon>Pseudomonadati</taxon>
        <taxon>Pseudomonadota</taxon>
        <taxon>Alphaproteobacteria</taxon>
        <taxon>Hyphomicrobiales</taxon>
        <taxon>Methylobacteriaceae</taxon>
        <taxon>Microvirga</taxon>
    </lineage>
</organism>
<dbReference type="AlphaFoldDB" id="I4YXG9"/>
<name>I4YXG9_9HYPH</name>
<sequence>MKRCRSGKVPAAPFSLCECQRDVPRFSLGRILRCRLHVVFPADDIRNCKSLLDRRTVFREFTDVCLSF</sequence>
<dbReference type="EMBL" id="JH660642">
    <property type="protein sequence ID" value="EIM28661.1"/>
    <property type="molecule type" value="Genomic_DNA"/>
</dbReference>
<dbReference type="STRING" id="864069.MicloDRAFT_00023040"/>
<gene>
    <name evidence="1" type="ORF">MicloDRAFT_00023040</name>
</gene>
<proteinExistence type="predicted"/>
<protein>
    <submittedName>
        <fullName evidence="1">Uncharacterized protein</fullName>
    </submittedName>
</protein>
<evidence type="ECO:0000313" key="1">
    <source>
        <dbReference type="EMBL" id="EIM28661.1"/>
    </source>
</evidence>
<dbReference type="HOGENOM" id="CLU_2789269_0_0_5"/>